<dbReference type="InterPro" id="IPR051677">
    <property type="entry name" value="AfsR-DnrI-RedD_regulator"/>
</dbReference>
<evidence type="ECO:0000313" key="2">
    <source>
        <dbReference type="EMBL" id="GAA3233237.1"/>
    </source>
</evidence>
<protein>
    <recommendedName>
        <fullName evidence="1">Bacterial transcriptional activator domain-containing protein</fullName>
    </recommendedName>
</protein>
<feature type="domain" description="Bacterial transcriptional activator" evidence="1">
    <location>
        <begin position="103"/>
        <end position="235"/>
    </location>
</feature>
<proteinExistence type="predicted"/>
<sequence length="238" mass="25495">MTGGTMSVGGDRVELRLLDGFACSIAGTEVALAEYPAELVIQVFLGGGRASRRSLQQRMWPDVTAENSAKRLRQLLWRVGTATGGRLLEAGAMTVTLAEGVTVDVGEAEALARSLSRISPAGLPDGWEVLSRPLLPGWDSDEVTGARERWDQLRLLALQDLAAGLLRAGDVAAAIEIASRAQAIDALSEGSHRVLAAAHLARADRPRAERAYRAYARLLHTELGVPPSQEFQRLLDPA</sequence>
<organism evidence="2 3">
    <name type="scientific">Actinocorallia longicatena</name>
    <dbReference type="NCBI Taxonomy" id="111803"/>
    <lineage>
        <taxon>Bacteria</taxon>
        <taxon>Bacillati</taxon>
        <taxon>Actinomycetota</taxon>
        <taxon>Actinomycetes</taxon>
        <taxon>Streptosporangiales</taxon>
        <taxon>Thermomonosporaceae</taxon>
        <taxon>Actinocorallia</taxon>
    </lineage>
</organism>
<evidence type="ECO:0000259" key="1">
    <source>
        <dbReference type="SMART" id="SM01043"/>
    </source>
</evidence>
<comment type="caution">
    <text evidence="2">The sequence shown here is derived from an EMBL/GenBank/DDBJ whole genome shotgun (WGS) entry which is preliminary data.</text>
</comment>
<gene>
    <name evidence="2" type="ORF">GCM10010468_65700</name>
</gene>
<dbReference type="Gene3D" id="1.25.40.10">
    <property type="entry name" value="Tetratricopeptide repeat domain"/>
    <property type="match status" value="1"/>
</dbReference>
<dbReference type="SMART" id="SM01043">
    <property type="entry name" value="BTAD"/>
    <property type="match status" value="1"/>
</dbReference>
<name>A0ABP6QJS9_9ACTN</name>
<dbReference type="SUPFAM" id="SSF48452">
    <property type="entry name" value="TPR-like"/>
    <property type="match status" value="1"/>
</dbReference>
<dbReference type="Proteomes" id="UP001501237">
    <property type="component" value="Unassembled WGS sequence"/>
</dbReference>
<dbReference type="PANTHER" id="PTHR35807">
    <property type="entry name" value="TRANSCRIPTIONAL REGULATOR REDD-RELATED"/>
    <property type="match status" value="1"/>
</dbReference>
<keyword evidence="3" id="KW-1185">Reference proteome</keyword>
<accession>A0ABP6QJS9</accession>
<dbReference type="Pfam" id="PF03704">
    <property type="entry name" value="BTAD"/>
    <property type="match status" value="1"/>
</dbReference>
<reference evidence="3" key="1">
    <citation type="journal article" date="2019" name="Int. J. Syst. Evol. Microbiol.">
        <title>The Global Catalogue of Microorganisms (GCM) 10K type strain sequencing project: providing services to taxonomists for standard genome sequencing and annotation.</title>
        <authorList>
            <consortium name="The Broad Institute Genomics Platform"/>
            <consortium name="The Broad Institute Genome Sequencing Center for Infectious Disease"/>
            <person name="Wu L."/>
            <person name="Ma J."/>
        </authorList>
    </citation>
    <scope>NUCLEOTIDE SEQUENCE [LARGE SCALE GENOMIC DNA]</scope>
    <source>
        <strain evidence="3">JCM 9377</strain>
    </source>
</reference>
<evidence type="ECO:0000313" key="3">
    <source>
        <dbReference type="Proteomes" id="UP001501237"/>
    </source>
</evidence>
<dbReference type="InterPro" id="IPR011990">
    <property type="entry name" value="TPR-like_helical_dom_sf"/>
</dbReference>
<dbReference type="InterPro" id="IPR005158">
    <property type="entry name" value="BTAD"/>
</dbReference>
<dbReference type="EMBL" id="BAAAUV010000024">
    <property type="protein sequence ID" value="GAA3233237.1"/>
    <property type="molecule type" value="Genomic_DNA"/>
</dbReference>